<feature type="domain" description="Terminal beta-(1-&gt;2)-arabinofuranosyltransferase C-terminal" evidence="2">
    <location>
        <begin position="499"/>
        <end position="618"/>
    </location>
</feature>
<dbReference type="NCBIfam" id="NF041481">
    <property type="entry name" value="beta_arabfuran_tase"/>
    <property type="match status" value="1"/>
</dbReference>
<keyword evidence="1" id="KW-0812">Transmembrane</keyword>
<name>A0ABV4BWW8_9MYCO</name>
<keyword evidence="1" id="KW-1133">Transmembrane helix</keyword>
<dbReference type="Pfam" id="PF26371">
    <property type="entry name" value="AftB_C"/>
    <property type="match status" value="1"/>
</dbReference>
<dbReference type="NCBIfam" id="NF041480">
    <property type="entry name" value="flag_mot_ctl_ZomB"/>
    <property type="match status" value="1"/>
</dbReference>
<evidence type="ECO:0000259" key="2">
    <source>
        <dbReference type="Pfam" id="PF26371"/>
    </source>
</evidence>
<dbReference type="InterPro" id="IPR048243">
    <property type="entry name" value="AftB-like"/>
</dbReference>
<dbReference type="EMBL" id="JBGEDP010000001">
    <property type="protein sequence ID" value="MEY8013706.1"/>
    <property type="molecule type" value="Genomic_DNA"/>
</dbReference>
<protein>
    <submittedName>
        <fullName evidence="3">Terminal beta-(1-&gt;2)-arabinofuranosyltransferase</fullName>
    </submittedName>
</protein>
<feature type="transmembrane region" description="Helical" evidence="1">
    <location>
        <begin position="358"/>
        <end position="376"/>
    </location>
</feature>
<feature type="transmembrane region" description="Helical" evidence="1">
    <location>
        <begin position="210"/>
        <end position="227"/>
    </location>
</feature>
<feature type="transmembrane region" description="Helical" evidence="1">
    <location>
        <begin position="323"/>
        <end position="346"/>
    </location>
</feature>
<keyword evidence="4" id="KW-1185">Reference proteome</keyword>
<sequence>MRRRPPVRRVFRTTFPYDTVVRASLWTSVAVVCALFAWGAWQRRWIADDGLIVLRTVRNLLAGNGPVFNEGERVEANTSTAWTYLLYVGSWVGGPLRMEYVALAFALGLSVLGVALLMLGTGRLYAPSLRGRKAVILPAGALVYIALPPARDFATSGLESGLTLAYLGLLWWMMVRWGQSVRNRPESPFFVGALAFVAGFSVLVRPELALMGLLALTMMLIAARTWARRGLIVAAGGLLPVAYQVFRMGYYGLLVPGTALAKDAAGDKWSQGMTYLANFDAPYAVWVPVVLLVPLGILLAAARRRPSFLRPMLAPRYGRLARAVQSPPAVVAFVLVSGSLQALYWIRQGGDFMHGRVLLAPLACLLAPVSVIPLPIPDGQDYSRETGYWVAGAAGALWLGVAGWSLWAANSPGMGDDATRVTFSGIVDERRFYAQATGHAHPTTAADYLDYPRMAAVLSALDNTPDGALLLPSGNYIQWDTVPMARPAPGGPADGAAPQKPQHAVFFTNLGMVGMNVGLDVRVLDQIGLANPLAQHTQRLQHGRIGHDKNLFPDWVIADGPWVKVYPGIPGYLDQQWVAEAEAALRCPETQSVLGSIRAPMTLHRFASNVVHSFEFTRYQIDRVPRYELARCGLPVPEETPPPPRE</sequence>
<gene>
    <name evidence="3" type="primary">aftB</name>
    <name evidence="3" type="ORF">AB8998_00855</name>
</gene>
<organism evidence="3 4">
    <name type="scientific">Mycobacterium servetii</name>
    <dbReference type="NCBI Taxonomy" id="3237418"/>
    <lineage>
        <taxon>Bacteria</taxon>
        <taxon>Bacillati</taxon>
        <taxon>Actinomycetota</taxon>
        <taxon>Actinomycetes</taxon>
        <taxon>Mycobacteriales</taxon>
        <taxon>Mycobacteriaceae</taxon>
        <taxon>Mycobacterium</taxon>
    </lineage>
</organism>
<keyword evidence="1" id="KW-0472">Membrane</keyword>
<accession>A0ABV4BWW8</accession>
<feature type="transmembrane region" description="Helical" evidence="1">
    <location>
        <begin position="283"/>
        <end position="302"/>
    </location>
</feature>
<dbReference type="InterPro" id="IPR058983">
    <property type="entry name" value="AftB_C"/>
</dbReference>
<feature type="transmembrane region" description="Helical" evidence="1">
    <location>
        <begin position="187"/>
        <end position="204"/>
    </location>
</feature>
<feature type="transmembrane region" description="Helical" evidence="1">
    <location>
        <begin position="388"/>
        <end position="407"/>
    </location>
</feature>
<feature type="transmembrane region" description="Helical" evidence="1">
    <location>
        <begin position="153"/>
        <end position="175"/>
    </location>
</feature>
<evidence type="ECO:0000256" key="1">
    <source>
        <dbReference type="SAM" id="Phobius"/>
    </source>
</evidence>
<reference evidence="3 4" key="1">
    <citation type="submission" date="2024-08" db="EMBL/GenBank/DDBJ databases">
        <title>Mycobacterium servetensis sp. nov., a novel rapid-growing mycobacterial species recovered from a human patient in Zaragoza, Spain.</title>
        <authorList>
            <person name="Tristancho-Baro A.I."/>
            <person name="Buenestado-Serrano S."/>
            <person name="Garcia De Viedma D."/>
            <person name="Milagro-Beamonte A."/>
            <person name="Burillo N."/>
            <person name="Sanz S."/>
            <person name="Lopez-Calleja A.I."/>
            <person name="Penas-Utrilla D."/>
            <person name="Guardingo M."/>
            <person name="Garcia M.J."/>
            <person name="Vinuelas-Bayon J."/>
        </authorList>
    </citation>
    <scope>NUCLEOTIDE SEQUENCE [LARGE SCALE GENOMIC DNA]</scope>
    <source>
        <strain evidence="4">HUMS_12744610</strain>
    </source>
</reference>
<feature type="transmembrane region" description="Helical" evidence="1">
    <location>
        <begin position="232"/>
        <end position="253"/>
    </location>
</feature>
<dbReference type="InterPro" id="IPR048218">
    <property type="entry name" value="AftB-like_mycobacteriaceae"/>
</dbReference>
<evidence type="ECO:0000313" key="3">
    <source>
        <dbReference type="EMBL" id="MEY8013706.1"/>
    </source>
</evidence>
<feature type="transmembrane region" description="Helical" evidence="1">
    <location>
        <begin position="100"/>
        <end position="119"/>
    </location>
</feature>
<dbReference type="RefSeq" id="WP_369741368.1">
    <property type="nucleotide sequence ID" value="NZ_JBGEDP010000001.1"/>
</dbReference>
<evidence type="ECO:0000313" key="4">
    <source>
        <dbReference type="Proteomes" id="UP001564760"/>
    </source>
</evidence>
<proteinExistence type="predicted"/>
<dbReference type="Proteomes" id="UP001564760">
    <property type="component" value="Unassembled WGS sequence"/>
</dbReference>
<comment type="caution">
    <text evidence="3">The sequence shown here is derived from an EMBL/GenBank/DDBJ whole genome shotgun (WGS) entry which is preliminary data.</text>
</comment>
<feature type="transmembrane region" description="Helical" evidence="1">
    <location>
        <begin position="131"/>
        <end position="147"/>
    </location>
</feature>
<feature type="transmembrane region" description="Helical" evidence="1">
    <location>
        <begin position="20"/>
        <end position="41"/>
    </location>
</feature>